<protein>
    <recommendedName>
        <fullName evidence="3">Porin</fullName>
    </recommendedName>
</protein>
<evidence type="ECO:0000313" key="1">
    <source>
        <dbReference type="EMBL" id="OEK07169.1"/>
    </source>
</evidence>
<comment type="caution">
    <text evidence="1">The sequence shown here is derived from an EMBL/GenBank/DDBJ whole genome shotgun (WGS) entry which is preliminary data.</text>
</comment>
<proteinExistence type="predicted"/>
<dbReference type="Proteomes" id="UP000095552">
    <property type="component" value="Unassembled WGS sequence"/>
</dbReference>
<keyword evidence="2" id="KW-1185">Reference proteome</keyword>
<dbReference type="AlphaFoldDB" id="A0A1E5T718"/>
<dbReference type="OrthoDB" id="9771991at2"/>
<sequence length="419" mass="46677">MKRTNFLVLIVLLLLGSKTIYAQLDNSYKPLTLHLDESGQKYIRFISWHQIWLENQNLSSQSDQGATFRVRRSRFLAYAQISPRFLIVTHFGLNSLTGANMDPIGDGRASDAPQLFLHGAWNEFRVTKDEKLYIGAGLHYWNGLSRLTSGSTLNFMTLDNYRQAWAQLGLSDQFARHLGVYAKGRLGKLRYTLALNNPISNALSSNDLNQLAEGSITYSGRRVLGKDAGTVFTGYFDYQFKDQESNKLPYRVGSYLGKKTVLNIGAGFFSHANGTVLIENGAPLGQDVQHFSADVFYDAPVSAGSGAINFYGAFHQFDYGDNYALGTTYGTGSSIYGQVGYVLPFEFAEGQRLMPYLAYSSRDFEAFAESGNRLQIGANWFINGHNAKISVEYISTLSNYTGAKPDRVNGLVFQTHIFL</sequence>
<evidence type="ECO:0000313" key="2">
    <source>
        <dbReference type="Proteomes" id="UP000095552"/>
    </source>
</evidence>
<organism evidence="1 2">
    <name type="scientific">Roseivirga misakiensis</name>
    <dbReference type="NCBI Taxonomy" id="1563681"/>
    <lineage>
        <taxon>Bacteria</taxon>
        <taxon>Pseudomonadati</taxon>
        <taxon>Bacteroidota</taxon>
        <taxon>Cytophagia</taxon>
        <taxon>Cytophagales</taxon>
        <taxon>Roseivirgaceae</taxon>
        <taxon>Roseivirga</taxon>
    </lineage>
</organism>
<evidence type="ECO:0008006" key="3">
    <source>
        <dbReference type="Google" id="ProtNLM"/>
    </source>
</evidence>
<name>A0A1E5T718_9BACT</name>
<accession>A0A1E5T718</accession>
<gene>
    <name evidence="1" type="ORF">BFP71_05800</name>
</gene>
<reference evidence="1 2" key="1">
    <citation type="submission" date="2016-08" db="EMBL/GenBank/DDBJ databases">
        <title>Draft genome of Fabibacter sp. strain SK-8.</title>
        <authorList>
            <person name="Wong S.-K."/>
            <person name="Hamasaki K."/>
            <person name="Yoshizawa S."/>
        </authorList>
    </citation>
    <scope>NUCLEOTIDE SEQUENCE [LARGE SCALE GENOMIC DNA]</scope>
    <source>
        <strain evidence="1 2">SK-8</strain>
    </source>
</reference>
<dbReference type="STRING" id="1563681.BFP71_05800"/>
<dbReference type="EMBL" id="MDGQ01000003">
    <property type="protein sequence ID" value="OEK07169.1"/>
    <property type="molecule type" value="Genomic_DNA"/>
</dbReference>
<dbReference type="RefSeq" id="WP_069834481.1">
    <property type="nucleotide sequence ID" value="NZ_MDGQ01000003.1"/>
</dbReference>